<evidence type="ECO:0000313" key="2">
    <source>
        <dbReference type="Proteomes" id="UP000076482"/>
    </source>
</evidence>
<accession>A0A164M409</accession>
<name>A0A164M409_BACCE</name>
<sequence>MKKYLPTVKNSKEHVDYCQDLCGNLNMTKRLQEKIKA</sequence>
<proteinExistence type="predicted"/>
<dbReference type="AlphaFoldDB" id="A0A164M409"/>
<evidence type="ECO:0000313" key="1">
    <source>
        <dbReference type="EMBL" id="KZD58075.1"/>
    </source>
</evidence>
<dbReference type="Proteomes" id="UP000076482">
    <property type="component" value="Unassembled WGS sequence"/>
</dbReference>
<organism evidence="1 2">
    <name type="scientific">Bacillus cereus</name>
    <dbReference type="NCBI Taxonomy" id="1396"/>
    <lineage>
        <taxon>Bacteria</taxon>
        <taxon>Bacillati</taxon>
        <taxon>Bacillota</taxon>
        <taxon>Bacilli</taxon>
        <taxon>Bacillales</taxon>
        <taxon>Bacillaceae</taxon>
        <taxon>Bacillus</taxon>
        <taxon>Bacillus cereus group</taxon>
    </lineage>
</organism>
<dbReference type="PATRIC" id="fig|1396.429.peg.5329"/>
<protein>
    <submittedName>
        <fullName evidence="1">Uncharacterized protein</fullName>
    </submittedName>
</protein>
<comment type="caution">
    <text evidence="1">The sequence shown here is derived from an EMBL/GenBank/DDBJ whole genome shotgun (WGS) entry which is preliminary data.</text>
</comment>
<dbReference type="EMBL" id="LJKE01000084">
    <property type="protein sequence ID" value="KZD58075.1"/>
    <property type="molecule type" value="Genomic_DNA"/>
</dbReference>
<gene>
    <name evidence="1" type="ORF">B4088_4357</name>
</gene>
<reference evidence="1 2" key="1">
    <citation type="submission" date="2015-09" db="EMBL/GenBank/DDBJ databases">
        <title>Bacillus cereus food isolates.</title>
        <authorList>
            <person name="Boekhorst J."/>
        </authorList>
    </citation>
    <scope>NUCLEOTIDE SEQUENCE [LARGE SCALE GENOMIC DNA]</scope>
    <source>
        <strain evidence="1 2">B4088</strain>
    </source>
</reference>